<evidence type="ECO:0000313" key="1">
    <source>
        <dbReference type="EMBL" id="CAB3262117.1"/>
    </source>
</evidence>
<dbReference type="OrthoDB" id="445695at2759"/>
<dbReference type="AlphaFoldDB" id="A0A8S1BNX0"/>
<protein>
    <submittedName>
        <fullName evidence="1">Uncharacterized protein</fullName>
    </submittedName>
</protein>
<gene>
    <name evidence="1" type="ORF">APLA_LOCUS17579</name>
</gene>
<accession>A0A8S1BNX0</accession>
<comment type="caution">
    <text evidence="1">The sequence shown here is derived from an EMBL/GenBank/DDBJ whole genome shotgun (WGS) entry which is preliminary data.</text>
</comment>
<organism evidence="1 2">
    <name type="scientific">Arctia plantaginis</name>
    <name type="common">Wood tiger moth</name>
    <name type="synonym">Phalaena plantaginis</name>
    <dbReference type="NCBI Taxonomy" id="874455"/>
    <lineage>
        <taxon>Eukaryota</taxon>
        <taxon>Metazoa</taxon>
        <taxon>Ecdysozoa</taxon>
        <taxon>Arthropoda</taxon>
        <taxon>Hexapoda</taxon>
        <taxon>Insecta</taxon>
        <taxon>Pterygota</taxon>
        <taxon>Neoptera</taxon>
        <taxon>Endopterygota</taxon>
        <taxon>Lepidoptera</taxon>
        <taxon>Glossata</taxon>
        <taxon>Ditrysia</taxon>
        <taxon>Noctuoidea</taxon>
        <taxon>Erebidae</taxon>
        <taxon>Arctiinae</taxon>
        <taxon>Arctia</taxon>
    </lineage>
</organism>
<dbReference type="EMBL" id="CADEBD010001048">
    <property type="protein sequence ID" value="CAB3262117.1"/>
    <property type="molecule type" value="Genomic_DNA"/>
</dbReference>
<name>A0A8S1BNX0_ARCPL</name>
<proteinExistence type="predicted"/>
<sequence>MSSASATSSKRETQATEMALEIESIRGVTRSLKLYLNLLREFKKCLFQMNDNFKHLGEVNKQWLETLNSSK</sequence>
<evidence type="ECO:0000313" key="2">
    <source>
        <dbReference type="Proteomes" id="UP000494256"/>
    </source>
</evidence>
<dbReference type="Proteomes" id="UP000494256">
    <property type="component" value="Unassembled WGS sequence"/>
</dbReference>
<reference evidence="1 2" key="1">
    <citation type="submission" date="2020-04" db="EMBL/GenBank/DDBJ databases">
        <authorList>
            <person name="Wallbank WR R."/>
            <person name="Pardo Diaz C."/>
            <person name="Kozak K."/>
            <person name="Martin S."/>
            <person name="Jiggins C."/>
            <person name="Moest M."/>
            <person name="Warren A I."/>
            <person name="Byers J.R.P. K."/>
            <person name="Montejo-Kovacevich G."/>
            <person name="Yen C E."/>
        </authorList>
    </citation>
    <scope>NUCLEOTIDE SEQUENCE [LARGE SCALE GENOMIC DNA]</scope>
</reference>